<organism evidence="2 3">
    <name type="scientific">Chironomus riparius</name>
    <dbReference type="NCBI Taxonomy" id="315576"/>
    <lineage>
        <taxon>Eukaryota</taxon>
        <taxon>Metazoa</taxon>
        <taxon>Ecdysozoa</taxon>
        <taxon>Arthropoda</taxon>
        <taxon>Hexapoda</taxon>
        <taxon>Insecta</taxon>
        <taxon>Pterygota</taxon>
        <taxon>Neoptera</taxon>
        <taxon>Endopterygota</taxon>
        <taxon>Diptera</taxon>
        <taxon>Nematocera</taxon>
        <taxon>Chironomoidea</taxon>
        <taxon>Chironomidae</taxon>
        <taxon>Chironominae</taxon>
        <taxon>Chironomus</taxon>
    </lineage>
</organism>
<dbReference type="AlphaFoldDB" id="A0A9N9S703"/>
<dbReference type="EMBL" id="OU895880">
    <property type="protein sequence ID" value="CAG9811395.1"/>
    <property type="molecule type" value="Genomic_DNA"/>
</dbReference>
<evidence type="ECO:0000259" key="1">
    <source>
        <dbReference type="PROSITE" id="PS50181"/>
    </source>
</evidence>
<dbReference type="OrthoDB" id="435188at2759"/>
<protein>
    <recommendedName>
        <fullName evidence="1">F-box domain-containing protein</fullName>
    </recommendedName>
</protein>
<dbReference type="Gene3D" id="3.80.10.10">
    <property type="entry name" value="Ribonuclease Inhibitor"/>
    <property type="match status" value="1"/>
</dbReference>
<dbReference type="Proteomes" id="UP001153620">
    <property type="component" value="Chromosome 4"/>
</dbReference>
<evidence type="ECO:0000313" key="2">
    <source>
        <dbReference type="EMBL" id="CAG9811395.1"/>
    </source>
</evidence>
<reference evidence="2" key="2">
    <citation type="submission" date="2022-10" db="EMBL/GenBank/DDBJ databases">
        <authorList>
            <consortium name="ENA_rothamsted_submissions"/>
            <consortium name="culmorum"/>
            <person name="King R."/>
        </authorList>
    </citation>
    <scope>NUCLEOTIDE SEQUENCE</scope>
</reference>
<dbReference type="InterPro" id="IPR036047">
    <property type="entry name" value="F-box-like_dom_sf"/>
</dbReference>
<dbReference type="InterPro" id="IPR032675">
    <property type="entry name" value="LRR_dom_sf"/>
</dbReference>
<proteinExistence type="predicted"/>
<dbReference type="PROSITE" id="PS50181">
    <property type="entry name" value="FBOX"/>
    <property type="match status" value="1"/>
</dbReference>
<feature type="domain" description="F-box" evidence="1">
    <location>
        <begin position="1"/>
        <end position="45"/>
    </location>
</feature>
<accession>A0A9N9S703</accession>
<dbReference type="Pfam" id="PF12937">
    <property type="entry name" value="F-box-like"/>
    <property type="match status" value="1"/>
</dbReference>
<keyword evidence="3" id="KW-1185">Reference proteome</keyword>
<dbReference type="SUPFAM" id="SSF81383">
    <property type="entry name" value="F-box domain"/>
    <property type="match status" value="1"/>
</dbReference>
<evidence type="ECO:0000313" key="3">
    <source>
        <dbReference type="Proteomes" id="UP001153620"/>
    </source>
</evidence>
<sequence length="392" mass="45783">MDTLPEELLINIFSYLPLNCIISLSLSCKRFCEIINCSHELLKVLTVKFSKETANYEWIGSRSYTNVTILEDGMENFLENQKFLRDSLTKLTVFDKSLRLSTFLDVLRCSANLKELEIKENSDDSINSTVHQLPSLKLDKIKVKGELKSLKLLKNCQTRHLHVYWSSKVSQQSHHLAEFLINQTNLEVLILENFSDFSFLFPQNLLHKVQFKLKKLSIRSCSCFYVIKLKNFLDLHIDSLTHIELDSYGHRESELLKSFKNLKILKFGTEFLNICGSKPIRFFIPQPILNLHNDVLDFEVLPQIRVLEVKHWNKNFINYFNYFPNIEELTINGTKSEFYVDVDGFSELKLLTISAKKLTRKLIIPKSCRFLRIFIGGQLKTVDDCDIIRRKN</sequence>
<reference evidence="2" key="1">
    <citation type="submission" date="2022-01" db="EMBL/GenBank/DDBJ databases">
        <authorList>
            <person name="King R."/>
        </authorList>
    </citation>
    <scope>NUCLEOTIDE SEQUENCE</scope>
</reference>
<gene>
    <name evidence="2" type="ORF">CHIRRI_LOCUS14204</name>
</gene>
<name>A0A9N9S703_9DIPT</name>
<dbReference type="InterPro" id="IPR001810">
    <property type="entry name" value="F-box_dom"/>
</dbReference>